<keyword evidence="3" id="KW-1185">Reference proteome</keyword>
<dbReference type="EMBL" id="JBFOLJ010000008">
    <property type="protein sequence ID" value="KAL2516171.1"/>
    <property type="molecule type" value="Genomic_DNA"/>
</dbReference>
<proteinExistence type="predicted"/>
<evidence type="ECO:0000256" key="1">
    <source>
        <dbReference type="SAM" id="MobiDB-lite"/>
    </source>
</evidence>
<gene>
    <name evidence="2" type="ORF">Fot_30142</name>
</gene>
<feature type="region of interest" description="Disordered" evidence="1">
    <location>
        <begin position="47"/>
        <end position="143"/>
    </location>
</feature>
<evidence type="ECO:0000313" key="2">
    <source>
        <dbReference type="EMBL" id="KAL2516171.1"/>
    </source>
</evidence>
<protein>
    <submittedName>
        <fullName evidence="2">Uncharacterized protein</fullName>
    </submittedName>
</protein>
<organism evidence="2 3">
    <name type="scientific">Forsythia ovata</name>
    <dbReference type="NCBI Taxonomy" id="205694"/>
    <lineage>
        <taxon>Eukaryota</taxon>
        <taxon>Viridiplantae</taxon>
        <taxon>Streptophyta</taxon>
        <taxon>Embryophyta</taxon>
        <taxon>Tracheophyta</taxon>
        <taxon>Spermatophyta</taxon>
        <taxon>Magnoliopsida</taxon>
        <taxon>eudicotyledons</taxon>
        <taxon>Gunneridae</taxon>
        <taxon>Pentapetalae</taxon>
        <taxon>asterids</taxon>
        <taxon>lamiids</taxon>
        <taxon>Lamiales</taxon>
        <taxon>Oleaceae</taxon>
        <taxon>Forsythieae</taxon>
        <taxon>Forsythia</taxon>
    </lineage>
</organism>
<feature type="compositionally biased region" description="Basic residues" evidence="1">
    <location>
        <begin position="64"/>
        <end position="80"/>
    </location>
</feature>
<evidence type="ECO:0000313" key="3">
    <source>
        <dbReference type="Proteomes" id="UP001604277"/>
    </source>
</evidence>
<accession>A0ABD1TTX5</accession>
<dbReference type="AlphaFoldDB" id="A0ABD1TTX5"/>
<dbReference type="Proteomes" id="UP001604277">
    <property type="component" value="Unassembled WGS sequence"/>
</dbReference>
<sequence>MEIINCSSTRHVYKLQQRTTRKPQRTPYVHFRLGFLEKGHKSWMRQEKLKDFSIQSNRPDSKTRASKTVHSHRNPSRRHFSGPPPPSDQSYQLRTDEDEGEGRCVDDPREDSSDILVGIKEGVKAPPGSCAAEKGGDLTEACW</sequence>
<comment type="caution">
    <text evidence="2">The sequence shown here is derived from an EMBL/GenBank/DDBJ whole genome shotgun (WGS) entry which is preliminary data.</text>
</comment>
<feature type="compositionally biased region" description="Basic and acidic residues" evidence="1">
    <location>
        <begin position="101"/>
        <end position="112"/>
    </location>
</feature>
<reference evidence="3" key="1">
    <citation type="submission" date="2024-07" db="EMBL/GenBank/DDBJ databases">
        <title>Two chromosome-level genome assemblies of Korean endemic species Abeliophyllum distichum and Forsythia ovata (Oleaceae).</title>
        <authorList>
            <person name="Jang H."/>
        </authorList>
    </citation>
    <scope>NUCLEOTIDE SEQUENCE [LARGE SCALE GENOMIC DNA]</scope>
</reference>
<name>A0ABD1TTX5_9LAMI</name>